<feature type="compositionally biased region" description="Acidic residues" evidence="7">
    <location>
        <begin position="274"/>
        <end position="291"/>
    </location>
</feature>
<dbReference type="Pfam" id="PF00046">
    <property type="entry name" value="Homeodomain"/>
    <property type="match status" value="1"/>
</dbReference>
<dbReference type="PANTHER" id="PTHR24333:SF9">
    <property type="entry name" value="HOMEOBOX DOMAIN-CONTAINING PROTEIN"/>
    <property type="match status" value="1"/>
</dbReference>
<gene>
    <name evidence="9" type="ORF">BIW11_04678</name>
</gene>
<dbReference type="CDD" id="cd00086">
    <property type="entry name" value="homeodomain"/>
    <property type="match status" value="1"/>
</dbReference>
<dbReference type="InterPro" id="IPR017970">
    <property type="entry name" value="Homeobox_CS"/>
</dbReference>
<dbReference type="InterPro" id="IPR050848">
    <property type="entry name" value="Homeobox_TF"/>
</dbReference>
<dbReference type="InterPro" id="IPR001356">
    <property type="entry name" value="HD"/>
</dbReference>
<evidence type="ECO:0000256" key="5">
    <source>
        <dbReference type="PROSITE-ProRule" id="PRU00108"/>
    </source>
</evidence>
<dbReference type="SMART" id="SM00389">
    <property type="entry name" value="HOX"/>
    <property type="match status" value="1"/>
</dbReference>
<dbReference type="GO" id="GO:0000981">
    <property type="term" value="F:DNA-binding transcription factor activity, RNA polymerase II-specific"/>
    <property type="evidence" value="ECO:0007669"/>
    <property type="project" value="InterPro"/>
</dbReference>
<keyword evidence="4 5" id="KW-0539">Nucleus</keyword>
<evidence type="ECO:0000256" key="4">
    <source>
        <dbReference type="ARBA" id="ARBA00023242"/>
    </source>
</evidence>
<dbReference type="GO" id="GO:0003677">
    <property type="term" value="F:DNA binding"/>
    <property type="evidence" value="ECO:0007669"/>
    <property type="project" value="UniProtKB-UniRule"/>
</dbReference>
<dbReference type="InterPro" id="IPR020479">
    <property type="entry name" value="HD_metazoa"/>
</dbReference>
<name>A0A1V9X2L4_9ACAR</name>
<dbReference type="InterPro" id="IPR009057">
    <property type="entry name" value="Homeodomain-like_sf"/>
</dbReference>
<dbReference type="PROSITE" id="PS50071">
    <property type="entry name" value="HOMEOBOX_2"/>
    <property type="match status" value="1"/>
</dbReference>
<dbReference type="Proteomes" id="UP000192247">
    <property type="component" value="Unassembled WGS sequence"/>
</dbReference>
<accession>A0A1V9X2L4</accession>
<feature type="domain" description="Homeobox" evidence="8">
    <location>
        <begin position="164"/>
        <end position="224"/>
    </location>
</feature>
<keyword evidence="10" id="KW-1185">Reference proteome</keyword>
<dbReference type="AlphaFoldDB" id="A0A1V9X2L4"/>
<dbReference type="SUPFAM" id="SSF46689">
    <property type="entry name" value="Homeodomain-like"/>
    <property type="match status" value="1"/>
</dbReference>
<keyword evidence="2 5" id="KW-0238">DNA-binding</keyword>
<evidence type="ECO:0000313" key="9">
    <source>
        <dbReference type="EMBL" id="OQR67870.1"/>
    </source>
</evidence>
<feature type="DNA-binding region" description="Homeobox" evidence="5">
    <location>
        <begin position="166"/>
        <end position="225"/>
    </location>
</feature>
<evidence type="ECO:0000259" key="8">
    <source>
        <dbReference type="PROSITE" id="PS50071"/>
    </source>
</evidence>
<protein>
    <recommendedName>
        <fullName evidence="8">Homeobox domain-containing protein</fullName>
    </recommendedName>
</protein>
<dbReference type="PRINTS" id="PR00024">
    <property type="entry name" value="HOMEOBOX"/>
</dbReference>
<dbReference type="GO" id="GO:0005634">
    <property type="term" value="C:nucleus"/>
    <property type="evidence" value="ECO:0007669"/>
    <property type="project" value="UniProtKB-SubCell"/>
</dbReference>
<dbReference type="OrthoDB" id="6159439at2759"/>
<dbReference type="STRING" id="418985.A0A1V9X2L4"/>
<organism evidence="9 10">
    <name type="scientific">Tropilaelaps mercedesae</name>
    <dbReference type="NCBI Taxonomy" id="418985"/>
    <lineage>
        <taxon>Eukaryota</taxon>
        <taxon>Metazoa</taxon>
        <taxon>Ecdysozoa</taxon>
        <taxon>Arthropoda</taxon>
        <taxon>Chelicerata</taxon>
        <taxon>Arachnida</taxon>
        <taxon>Acari</taxon>
        <taxon>Parasitiformes</taxon>
        <taxon>Mesostigmata</taxon>
        <taxon>Gamasina</taxon>
        <taxon>Dermanyssoidea</taxon>
        <taxon>Laelapidae</taxon>
        <taxon>Tropilaelaps</taxon>
    </lineage>
</organism>
<dbReference type="InParanoid" id="A0A1V9X2L4"/>
<evidence type="ECO:0000256" key="1">
    <source>
        <dbReference type="ARBA" id="ARBA00004123"/>
    </source>
</evidence>
<dbReference type="Gene3D" id="1.10.10.60">
    <property type="entry name" value="Homeodomain-like"/>
    <property type="match status" value="1"/>
</dbReference>
<proteinExistence type="predicted"/>
<evidence type="ECO:0000256" key="7">
    <source>
        <dbReference type="SAM" id="MobiDB-lite"/>
    </source>
</evidence>
<dbReference type="PROSITE" id="PS00027">
    <property type="entry name" value="HOMEOBOX_1"/>
    <property type="match status" value="1"/>
</dbReference>
<reference evidence="9 10" key="1">
    <citation type="journal article" date="2017" name="Gigascience">
        <title>Draft genome of the honey bee ectoparasitic mite, Tropilaelaps mercedesae, is shaped by the parasitic life history.</title>
        <authorList>
            <person name="Dong X."/>
            <person name="Armstrong S.D."/>
            <person name="Xia D."/>
            <person name="Makepeace B.L."/>
            <person name="Darby A.C."/>
            <person name="Kadowaki T."/>
        </authorList>
    </citation>
    <scope>NUCLEOTIDE SEQUENCE [LARGE SCALE GENOMIC DNA]</scope>
    <source>
        <strain evidence="9">Wuxi-XJTLU</strain>
    </source>
</reference>
<evidence type="ECO:0000256" key="2">
    <source>
        <dbReference type="ARBA" id="ARBA00023125"/>
    </source>
</evidence>
<dbReference type="EMBL" id="MNPL01027002">
    <property type="protein sequence ID" value="OQR67870.1"/>
    <property type="molecule type" value="Genomic_DNA"/>
</dbReference>
<comment type="caution">
    <text evidence="9">The sequence shown here is derived from an EMBL/GenBank/DDBJ whole genome shotgun (WGS) entry which is preliminary data.</text>
</comment>
<keyword evidence="3 5" id="KW-0371">Homeobox</keyword>
<dbReference type="PANTHER" id="PTHR24333">
    <property type="entry name" value="HOMEO BOX HB9 LIKE A-RELATED"/>
    <property type="match status" value="1"/>
</dbReference>
<comment type="subcellular location">
    <subcellularLocation>
        <location evidence="1 5 6">Nucleus</location>
    </subcellularLocation>
</comment>
<evidence type="ECO:0000256" key="3">
    <source>
        <dbReference type="ARBA" id="ARBA00023155"/>
    </source>
</evidence>
<evidence type="ECO:0000313" key="10">
    <source>
        <dbReference type="Proteomes" id="UP000192247"/>
    </source>
</evidence>
<feature type="region of interest" description="Disordered" evidence="7">
    <location>
        <begin position="265"/>
        <end position="291"/>
    </location>
</feature>
<sequence length="291" mass="31536">MTAQTPTKPPAVGGPRMAPSAFSIESILATGKERKHYQQQQNQHQSQKASLVSTALDSQTACNARLLSCAAPDNSVVTFPYASLCLAAEAEQRLSSGATSLAASASQQQQQQHQPTADPSPTLFYALSAMCGGGLGVTGGPGGIMADCVIAGKGLAGRRPRRAGVERKPRQAYSAKQLERLEAEFKVDKYLSVSKRMELSATLNLTEVQIKTWFQNRRTKWKKQMTARVKIAERSGLWPSVELTGPYGSLQQTFLCPLLAGDSEEVGECRTEDSDNDEDEGERQDINVDEE</sequence>
<evidence type="ECO:0000256" key="6">
    <source>
        <dbReference type="RuleBase" id="RU000682"/>
    </source>
</evidence>